<sequence length="160" mass="18342">MVLMHEDTYRFWKNAKIMTLTFKIKRKSCPVEKLRWEKLLTFSMGLRNVRGRISTLTGTIIGVVRGSQLISPNGSDSKGEYQIKSIPNPYHFPICILLRNSPAKPFQMIPVRVGKVIDIFDGTEECAGAYINADRNYNWSRPWQSAYLPQWLGFQTGIVS</sequence>
<name>A0AAV4SIG2_CAEEX</name>
<organism evidence="1 2">
    <name type="scientific">Caerostris extrusa</name>
    <name type="common">Bark spider</name>
    <name type="synonym">Caerostris bankana</name>
    <dbReference type="NCBI Taxonomy" id="172846"/>
    <lineage>
        <taxon>Eukaryota</taxon>
        <taxon>Metazoa</taxon>
        <taxon>Ecdysozoa</taxon>
        <taxon>Arthropoda</taxon>
        <taxon>Chelicerata</taxon>
        <taxon>Arachnida</taxon>
        <taxon>Araneae</taxon>
        <taxon>Araneomorphae</taxon>
        <taxon>Entelegynae</taxon>
        <taxon>Araneoidea</taxon>
        <taxon>Araneidae</taxon>
        <taxon>Caerostris</taxon>
    </lineage>
</organism>
<dbReference type="AlphaFoldDB" id="A0AAV4SIG2"/>
<dbReference type="Proteomes" id="UP001054945">
    <property type="component" value="Unassembled WGS sequence"/>
</dbReference>
<comment type="caution">
    <text evidence="1">The sequence shown here is derived from an EMBL/GenBank/DDBJ whole genome shotgun (WGS) entry which is preliminary data.</text>
</comment>
<dbReference type="EMBL" id="BPLR01009573">
    <property type="protein sequence ID" value="GIY32986.1"/>
    <property type="molecule type" value="Genomic_DNA"/>
</dbReference>
<gene>
    <name evidence="1" type="ORF">CEXT_701061</name>
</gene>
<keyword evidence="2" id="KW-1185">Reference proteome</keyword>
<proteinExistence type="predicted"/>
<reference evidence="1 2" key="1">
    <citation type="submission" date="2021-06" db="EMBL/GenBank/DDBJ databases">
        <title>Caerostris extrusa draft genome.</title>
        <authorList>
            <person name="Kono N."/>
            <person name="Arakawa K."/>
        </authorList>
    </citation>
    <scope>NUCLEOTIDE SEQUENCE [LARGE SCALE GENOMIC DNA]</scope>
</reference>
<evidence type="ECO:0000313" key="1">
    <source>
        <dbReference type="EMBL" id="GIY32986.1"/>
    </source>
</evidence>
<accession>A0AAV4SIG2</accession>
<evidence type="ECO:0000313" key="2">
    <source>
        <dbReference type="Proteomes" id="UP001054945"/>
    </source>
</evidence>
<protein>
    <submittedName>
        <fullName evidence="1">Uncharacterized protein</fullName>
    </submittedName>
</protein>